<feature type="region of interest" description="Disordered" evidence="1">
    <location>
        <begin position="144"/>
        <end position="164"/>
    </location>
</feature>
<organism evidence="3 4">
    <name type="scientific">Mangrovactinospora gilvigrisea</name>
    <dbReference type="NCBI Taxonomy" id="1428644"/>
    <lineage>
        <taxon>Bacteria</taxon>
        <taxon>Bacillati</taxon>
        <taxon>Actinomycetota</taxon>
        <taxon>Actinomycetes</taxon>
        <taxon>Kitasatosporales</taxon>
        <taxon>Streptomycetaceae</taxon>
        <taxon>Mangrovactinospora</taxon>
    </lineage>
</organism>
<evidence type="ECO:0000259" key="2">
    <source>
        <dbReference type="SMART" id="SM00960"/>
    </source>
</evidence>
<dbReference type="STRING" id="1428644.BIV57_06375"/>
<feature type="compositionally biased region" description="Basic and acidic residues" evidence="1">
    <location>
        <begin position="155"/>
        <end position="164"/>
    </location>
</feature>
<proteinExistence type="predicted"/>
<dbReference type="EMBL" id="MLCF01000025">
    <property type="protein sequence ID" value="OIV38289.1"/>
    <property type="molecule type" value="Genomic_DNA"/>
</dbReference>
<dbReference type="InterPro" id="IPR053141">
    <property type="entry name" value="Mycobact_SerProt_Inhib_Rv3364c"/>
</dbReference>
<dbReference type="Gene3D" id="3.30.450.30">
    <property type="entry name" value="Dynein light chain 2a, cytoplasmic"/>
    <property type="match status" value="1"/>
</dbReference>
<protein>
    <submittedName>
        <fullName evidence="3">Dynein regulation protein LC7</fullName>
    </submittedName>
</protein>
<dbReference type="SUPFAM" id="SSF103196">
    <property type="entry name" value="Roadblock/LC7 domain"/>
    <property type="match status" value="1"/>
</dbReference>
<dbReference type="InterPro" id="IPR004942">
    <property type="entry name" value="Roadblock/LAMTOR2_dom"/>
</dbReference>
<sequence>MTQQPFRPAGTSSTATDRDLDWLLDGLLEKVAGALHAIVLSDDGLVISQSRTIDRADAEHLAAVATGQQSLARSVGGRFRGGPVHQVIVEMADLWLFITAAGNGTHLAVIADAQVDAEMMAVAMHTLIQQVGQKLGTPVRGISTSTLTGAPGSDDGGHAAAFDR</sequence>
<dbReference type="RefSeq" id="WP_071655697.1">
    <property type="nucleotide sequence ID" value="NZ_MLCF01000025.1"/>
</dbReference>
<reference evidence="3 4" key="1">
    <citation type="submission" date="2016-10" db="EMBL/GenBank/DDBJ databases">
        <title>Genome sequence of Streptomyces gilvigriseus MUSC 26.</title>
        <authorList>
            <person name="Lee L.-H."/>
            <person name="Ser H.-L."/>
        </authorList>
    </citation>
    <scope>NUCLEOTIDE SEQUENCE [LARGE SCALE GENOMIC DNA]</scope>
    <source>
        <strain evidence="3 4">MUSC 26</strain>
    </source>
</reference>
<dbReference type="PANTHER" id="PTHR36222:SF1">
    <property type="entry name" value="SERINE PROTEASE INHIBITOR RV3364C"/>
    <property type="match status" value="1"/>
</dbReference>
<dbReference type="AlphaFoldDB" id="A0A1J7BXR7"/>
<evidence type="ECO:0000313" key="3">
    <source>
        <dbReference type="EMBL" id="OIV38289.1"/>
    </source>
</evidence>
<evidence type="ECO:0000313" key="4">
    <source>
        <dbReference type="Proteomes" id="UP000243342"/>
    </source>
</evidence>
<accession>A0A1J7BXR7</accession>
<evidence type="ECO:0000256" key="1">
    <source>
        <dbReference type="SAM" id="MobiDB-lite"/>
    </source>
</evidence>
<keyword evidence="4" id="KW-1185">Reference proteome</keyword>
<feature type="domain" description="Roadblock/LAMTOR2" evidence="2">
    <location>
        <begin position="21"/>
        <end position="111"/>
    </location>
</feature>
<dbReference type="Proteomes" id="UP000243342">
    <property type="component" value="Unassembled WGS sequence"/>
</dbReference>
<dbReference type="PANTHER" id="PTHR36222">
    <property type="entry name" value="SERINE PROTEASE INHIBITOR RV3364C"/>
    <property type="match status" value="1"/>
</dbReference>
<gene>
    <name evidence="3" type="ORF">BIV57_06375</name>
</gene>
<dbReference type="SMART" id="SM00960">
    <property type="entry name" value="Robl_LC7"/>
    <property type="match status" value="1"/>
</dbReference>
<dbReference type="OrthoDB" id="3529660at2"/>
<dbReference type="Pfam" id="PF03259">
    <property type="entry name" value="Robl_LC7"/>
    <property type="match status" value="1"/>
</dbReference>
<comment type="caution">
    <text evidence="3">The sequence shown here is derived from an EMBL/GenBank/DDBJ whole genome shotgun (WGS) entry which is preliminary data.</text>
</comment>
<name>A0A1J7BXR7_9ACTN</name>